<comment type="caution">
    <text evidence="2">The sequence shown here is derived from an EMBL/GenBank/DDBJ whole genome shotgun (WGS) entry which is preliminary data.</text>
</comment>
<protein>
    <submittedName>
        <fullName evidence="2">Uncharacterized protein</fullName>
    </submittedName>
</protein>
<accession>A0A9N7UN59</accession>
<evidence type="ECO:0000313" key="2">
    <source>
        <dbReference type="EMBL" id="CAB1435527.1"/>
    </source>
</evidence>
<dbReference type="AlphaFoldDB" id="A0A9N7UN59"/>
<keyword evidence="3" id="KW-1185">Reference proteome</keyword>
<feature type="region of interest" description="Disordered" evidence="1">
    <location>
        <begin position="24"/>
        <end position="55"/>
    </location>
</feature>
<proteinExistence type="predicted"/>
<feature type="compositionally biased region" description="Polar residues" evidence="1">
    <location>
        <begin position="35"/>
        <end position="47"/>
    </location>
</feature>
<sequence length="114" mass="12597">MTLKTGSDTTRHLPASALSTLRQNRKRWLHYTETAPATTQRPSTGRQPGSHPGWRRVGSLVILSAGTSEKTSDSASNHHYIGLERYKAVAIRISSHTERMNDIPTFTASTLPVE</sequence>
<dbReference type="Proteomes" id="UP001153269">
    <property type="component" value="Unassembled WGS sequence"/>
</dbReference>
<reference evidence="2" key="1">
    <citation type="submission" date="2020-03" db="EMBL/GenBank/DDBJ databases">
        <authorList>
            <person name="Weist P."/>
        </authorList>
    </citation>
    <scope>NUCLEOTIDE SEQUENCE</scope>
</reference>
<name>A0A9N7UN59_PLEPL</name>
<evidence type="ECO:0000313" key="3">
    <source>
        <dbReference type="Proteomes" id="UP001153269"/>
    </source>
</evidence>
<evidence type="ECO:0000256" key="1">
    <source>
        <dbReference type="SAM" id="MobiDB-lite"/>
    </source>
</evidence>
<organism evidence="2 3">
    <name type="scientific">Pleuronectes platessa</name>
    <name type="common">European plaice</name>
    <dbReference type="NCBI Taxonomy" id="8262"/>
    <lineage>
        <taxon>Eukaryota</taxon>
        <taxon>Metazoa</taxon>
        <taxon>Chordata</taxon>
        <taxon>Craniata</taxon>
        <taxon>Vertebrata</taxon>
        <taxon>Euteleostomi</taxon>
        <taxon>Actinopterygii</taxon>
        <taxon>Neopterygii</taxon>
        <taxon>Teleostei</taxon>
        <taxon>Neoteleostei</taxon>
        <taxon>Acanthomorphata</taxon>
        <taxon>Carangaria</taxon>
        <taxon>Pleuronectiformes</taxon>
        <taxon>Pleuronectoidei</taxon>
        <taxon>Pleuronectidae</taxon>
        <taxon>Pleuronectes</taxon>
    </lineage>
</organism>
<dbReference type="EMBL" id="CADEAL010001779">
    <property type="protein sequence ID" value="CAB1435527.1"/>
    <property type="molecule type" value="Genomic_DNA"/>
</dbReference>
<gene>
    <name evidence="2" type="ORF">PLEPLA_LOCUS23596</name>
</gene>